<comment type="caution">
    <text evidence="2">The sequence shown here is derived from an EMBL/GenBank/DDBJ whole genome shotgun (WGS) entry which is preliminary data.</text>
</comment>
<gene>
    <name evidence="2" type="ORF">J2R99_002226</name>
</gene>
<feature type="domain" description="Carboxymuconolactone decarboxylase-like" evidence="1">
    <location>
        <begin position="28"/>
        <end position="107"/>
    </location>
</feature>
<dbReference type="EMBL" id="JAUSUK010000002">
    <property type="protein sequence ID" value="MDQ0326357.1"/>
    <property type="molecule type" value="Genomic_DNA"/>
</dbReference>
<dbReference type="Proteomes" id="UP001230253">
    <property type="component" value="Unassembled WGS sequence"/>
</dbReference>
<dbReference type="PANTHER" id="PTHR33930:SF2">
    <property type="entry name" value="BLR3452 PROTEIN"/>
    <property type="match status" value="1"/>
</dbReference>
<dbReference type="PANTHER" id="PTHR33930">
    <property type="entry name" value="ALKYL HYDROPEROXIDE REDUCTASE AHPD"/>
    <property type="match status" value="1"/>
</dbReference>
<dbReference type="RefSeq" id="WP_307154544.1">
    <property type="nucleotide sequence ID" value="NZ_JAUSUK010000002.1"/>
</dbReference>
<sequence>MNLTEEKIKCSVAERKRSHLKLLRHAATYESFLDVEKAAFKAGALDVKAKELMALSISIVTKCEPCMEWHLHQALTHGASEAEIYETIDVAIEMGGGPAAAYARFVVTALELARGETKDSSSADEDELSRG</sequence>
<dbReference type="SUPFAM" id="SSF69118">
    <property type="entry name" value="AhpD-like"/>
    <property type="match status" value="1"/>
</dbReference>
<dbReference type="InterPro" id="IPR004675">
    <property type="entry name" value="AhpD_core"/>
</dbReference>
<keyword evidence="3" id="KW-1185">Reference proteome</keyword>
<reference evidence="2 3" key="1">
    <citation type="submission" date="2023-07" db="EMBL/GenBank/DDBJ databases">
        <title>Genomic Encyclopedia of Type Strains, Phase IV (KMG-IV): sequencing the most valuable type-strain genomes for metagenomic binning, comparative biology and taxonomic classification.</title>
        <authorList>
            <person name="Goeker M."/>
        </authorList>
    </citation>
    <scope>NUCLEOTIDE SEQUENCE [LARGE SCALE GENOMIC DNA]</scope>
    <source>
        <strain evidence="2 3">DSM 11549</strain>
    </source>
</reference>
<evidence type="ECO:0000313" key="3">
    <source>
        <dbReference type="Proteomes" id="UP001230253"/>
    </source>
</evidence>
<dbReference type="InterPro" id="IPR029032">
    <property type="entry name" value="AhpD-like"/>
</dbReference>
<evidence type="ECO:0000259" key="1">
    <source>
        <dbReference type="Pfam" id="PF02627"/>
    </source>
</evidence>
<accession>A0ABU0C7Z8</accession>
<proteinExistence type="predicted"/>
<dbReference type="NCBIfam" id="TIGR00778">
    <property type="entry name" value="ahpD_dom"/>
    <property type="match status" value="1"/>
</dbReference>
<dbReference type="Gene3D" id="1.20.1290.10">
    <property type="entry name" value="AhpD-like"/>
    <property type="match status" value="1"/>
</dbReference>
<evidence type="ECO:0000313" key="2">
    <source>
        <dbReference type="EMBL" id="MDQ0326357.1"/>
    </source>
</evidence>
<dbReference type="InterPro" id="IPR003779">
    <property type="entry name" value="CMD-like"/>
</dbReference>
<protein>
    <submittedName>
        <fullName evidence="2">AhpD family alkylhydroperoxidase</fullName>
    </submittedName>
</protein>
<dbReference type="Pfam" id="PF02627">
    <property type="entry name" value="CMD"/>
    <property type="match status" value="1"/>
</dbReference>
<name>A0ABU0C7Z8_9BRAD</name>
<organism evidence="2 3">
    <name type="scientific">Rhodopseudomonas julia</name>
    <dbReference type="NCBI Taxonomy" id="200617"/>
    <lineage>
        <taxon>Bacteria</taxon>
        <taxon>Pseudomonadati</taxon>
        <taxon>Pseudomonadota</taxon>
        <taxon>Alphaproteobacteria</taxon>
        <taxon>Hyphomicrobiales</taxon>
        <taxon>Nitrobacteraceae</taxon>
        <taxon>Rhodopseudomonas</taxon>
    </lineage>
</organism>